<dbReference type="Proteomes" id="UP001501509">
    <property type="component" value="Unassembled WGS sequence"/>
</dbReference>
<evidence type="ECO:0008006" key="3">
    <source>
        <dbReference type="Google" id="ProtNLM"/>
    </source>
</evidence>
<dbReference type="EMBL" id="BAAATD010000006">
    <property type="protein sequence ID" value="GAA2609589.1"/>
    <property type="molecule type" value="Genomic_DNA"/>
</dbReference>
<evidence type="ECO:0000313" key="1">
    <source>
        <dbReference type="EMBL" id="GAA2609589.1"/>
    </source>
</evidence>
<sequence length="122" mass="12649">MLATVAQLEARLGEPPGSLAGEDLARATAALEDASVLVAAYGSRTWTIETVPDTARVVVLRLARRFWDNPEGLNYEALGDHTVSRAAASTFLTPEERALVAGAAGSAGHAGVYSVGTPGVWS</sequence>
<comment type="caution">
    <text evidence="1">The sequence shown here is derived from an EMBL/GenBank/DDBJ whole genome shotgun (WGS) entry which is preliminary data.</text>
</comment>
<dbReference type="RefSeq" id="WP_344544557.1">
    <property type="nucleotide sequence ID" value="NZ_BAAATD010000006.1"/>
</dbReference>
<organism evidence="1 2">
    <name type="scientific">Actinomadura fulvescens</name>
    <dbReference type="NCBI Taxonomy" id="46160"/>
    <lineage>
        <taxon>Bacteria</taxon>
        <taxon>Bacillati</taxon>
        <taxon>Actinomycetota</taxon>
        <taxon>Actinomycetes</taxon>
        <taxon>Streptosporangiales</taxon>
        <taxon>Thermomonosporaceae</taxon>
        <taxon>Actinomadura</taxon>
    </lineage>
</organism>
<evidence type="ECO:0000313" key="2">
    <source>
        <dbReference type="Proteomes" id="UP001501509"/>
    </source>
</evidence>
<protein>
    <recommendedName>
        <fullName evidence="3">Head-to-tail adaptor</fullName>
    </recommendedName>
</protein>
<gene>
    <name evidence="1" type="ORF">GCM10010411_49830</name>
</gene>
<name>A0ABN3PZK3_9ACTN</name>
<reference evidence="1 2" key="1">
    <citation type="journal article" date="2019" name="Int. J. Syst. Evol. Microbiol.">
        <title>The Global Catalogue of Microorganisms (GCM) 10K type strain sequencing project: providing services to taxonomists for standard genome sequencing and annotation.</title>
        <authorList>
            <consortium name="The Broad Institute Genomics Platform"/>
            <consortium name="The Broad Institute Genome Sequencing Center for Infectious Disease"/>
            <person name="Wu L."/>
            <person name="Ma J."/>
        </authorList>
    </citation>
    <scope>NUCLEOTIDE SEQUENCE [LARGE SCALE GENOMIC DNA]</scope>
    <source>
        <strain evidence="1 2">JCM 6833</strain>
    </source>
</reference>
<keyword evidence="2" id="KW-1185">Reference proteome</keyword>
<proteinExistence type="predicted"/>
<accession>A0ABN3PZK3</accession>